<organism evidence="1 2">
    <name type="scientific">Neptunomonas antarctica</name>
    <dbReference type="NCBI Taxonomy" id="619304"/>
    <lineage>
        <taxon>Bacteria</taxon>
        <taxon>Pseudomonadati</taxon>
        <taxon>Pseudomonadota</taxon>
        <taxon>Gammaproteobacteria</taxon>
        <taxon>Oceanospirillales</taxon>
        <taxon>Oceanospirillaceae</taxon>
        <taxon>Neptunomonas</taxon>
    </lineage>
</organism>
<proteinExistence type="predicted"/>
<dbReference type="InterPro" id="IPR036770">
    <property type="entry name" value="Ankyrin_rpt-contain_sf"/>
</dbReference>
<name>A0A1N7N5A9_9GAMM</name>
<dbReference type="Proteomes" id="UP000185999">
    <property type="component" value="Unassembled WGS sequence"/>
</dbReference>
<dbReference type="SUPFAM" id="SSF48403">
    <property type="entry name" value="Ankyrin repeat"/>
    <property type="match status" value="1"/>
</dbReference>
<evidence type="ECO:0000313" key="1">
    <source>
        <dbReference type="EMBL" id="SIS93525.1"/>
    </source>
</evidence>
<dbReference type="STRING" id="619304.SAMN05421760_10862"/>
<dbReference type="InterPro" id="IPR002110">
    <property type="entry name" value="Ankyrin_rpt"/>
</dbReference>
<keyword evidence="2" id="KW-1185">Reference proteome</keyword>
<reference evidence="2" key="1">
    <citation type="submission" date="2017-01" db="EMBL/GenBank/DDBJ databases">
        <authorList>
            <person name="Varghese N."/>
            <person name="Submissions S."/>
        </authorList>
    </citation>
    <scope>NUCLEOTIDE SEQUENCE [LARGE SCALE GENOMIC DNA]</scope>
    <source>
        <strain evidence="2">DSM 22306</strain>
    </source>
</reference>
<evidence type="ECO:0000313" key="2">
    <source>
        <dbReference type="Proteomes" id="UP000185999"/>
    </source>
</evidence>
<sequence>MSALILDYFKKQKKNKLIKVIESGDLTSLSKRLKALDPAVLEASDNIHLSAIEVAIRAGQAKAMELIISAGADIKKLASSHEPYLLLALQQKQSLALISVLLQSGTNSEQIINETDTHVVTACFRHCSPAELILHLGRFLQYGMDLNQPDSHGLTALDHALKTENKELLNFLITSGAQPPEVWPESLPDNLRSHLQRCVDDIRIRQMFLEQ</sequence>
<accession>A0A1N7N5A9</accession>
<protein>
    <submittedName>
        <fullName evidence="1">Uncharacterized protein</fullName>
    </submittedName>
</protein>
<dbReference type="EMBL" id="FTOE01000008">
    <property type="protein sequence ID" value="SIS93525.1"/>
    <property type="molecule type" value="Genomic_DNA"/>
</dbReference>
<dbReference type="SMART" id="SM00248">
    <property type="entry name" value="ANK"/>
    <property type="match status" value="2"/>
</dbReference>
<dbReference type="AlphaFoldDB" id="A0A1N7N5A9"/>
<dbReference type="RefSeq" id="WP_054341181.1">
    <property type="nucleotide sequence ID" value="NZ_FTOE01000008.1"/>
</dbReference>
<gene>
    <name evidence="1" type="ORF">SAMN05421760_10862</name>
</gene>
<dbReference type="Gene3D" id="1.25.40.20">
    <property type="entry name" value="Ankyrin repeat-containing domain"/>
    <property type="match status" value="1"/>
</dbReference>
<dbReference type="OrthoDB" id="6087427at2"/>